<dbReference type="Proteomes" id="UP001321542">
    <property type="component" value="Chromosome"/>
</dbReference>
<evidence type="ECO:0000313" key="2">
    <source>
        <dbReference type="Proteomes" id="UP001321542"/>
    </source>
</evidence>
<reference evidence="1 2" key="2">
    <citation type="journal article" date="2023" name="ChemBioChem">
        <title>Acyltransferase Domain Exchange between Two Independent Type I Polyketide Synthases in the Same Producer Strain of Macrolide Antibiotics.</title>
        <authorList>
            <person name="Kudo F."/>
            <person name="Kishikawa K."/>
            <person name="Tsuboi K."/>
            <person name="Kido T."/>
            <person name="Usui T."/>
            <person name="Hashimoto J."/>
            <person name="Shin-Ya K."/>
            <person name="Miyanaga A."/>
            <person name="Eguchi T."/>
        </authorList>
    </citation>
    <scope>NUCLEOTIDE SEQUENCE [LARGE SCALE GENOMIC DNA]</scope>
    <source>
        <strain evidence="1 2">A-8890</strain>
    </source>
</reference>
<organism evidence="1 2">
    <name type="scientific">Streptomyces graminofaciens</name>
    <dbReference type="NCBI Taxonomy" id="68212"/>
    <lineage>
        <taxon>Bacteria</taxon>
        <taxon>Bacillati</taxon>
        <taxon>Actinomycetota</taxon>
        <taxon>Actinomycetes</taxon>
        <taxon>Kitasatosporales</taxon>
        <taxon>Streptomycetaceae</taxon>
        <taxon>Streptomyces</taxon>
    </lineage>
</organism>
<evidence type="ECO:0000313" key="1">
    <source>
        <dbReference type="EMBL" id="BBC33303.1"/>
    </source>
</evidence>
<reference evidence="1 2" key="1">
    <citation type="journal article" date="2010" name="ChemBioChem">
        <title>Cloning and characterization of the biosynthetic gene cluster of 16-membered macrolide antibiotic FD-891: involvement of a dual functional cytochrome P450 monooxygenase catalyzing epoxidation and hydroxylation.</title>
        <authorList>
            <person name="Kudo F."/>
            <person name="Motegi A."/>
            <person name="Mizoue K."/>
            <person name="Eguchi T."/>
        </authorList>
    </citation>
    <scope>NUCLEOTIDE SEQUENCE [LARGE SCALE GENOMIC DNA]</scope>
    <source>
        <strain evidence="1 2">A-8890</strain>
    </source>
</reference>
<keyword evidence="2" id="KW-1185">Reference proteome</keyword>
<dbReference type="EMBL" id="AP018448">
    <property type="protein sequence ID" value="BBC33303.1"/>
    <property type="molecule type" value="Genomic_DNA"/>
</dbReference>
<sequence length="77" mass="7677">MGLAEPYPVADALEFFEGQAAPGAFSLGHDRLGDDVVLVGGVPRLFAGTGLEPPLGALGALLLELGTQGKLSPCGTG</sequence>
<name>A0ABM7FA13_9ACTN</name>
<accession>A0ABM7FA13</accession>
<protein>
    <submittedName>
        <fullName evidence="1">Uncharacterized protein</fullName>
    </submittedName>
</protein>
<proteinExistence type="predicted"/>
<gene>
    <name evidence="1" type="ORF">SGFS_045970</name>
</gene>